<dbReference type="AlphaFoldDB" id="A0A484I432"/>
<name>A0A484I432_9ARCH</name>
<gene>
    <name evidence="1" type="ORF">NFRAN_0195</name>
</gene>
<protein>
    <submittedName>
        <fullName evidence="1">Uncharacterized protein</fullName>
    </submittedName>
</protein>
<keyword evidence="2" id="KW-1185">Reference proteome</keyword>
<dbReference type="OrthoDB" id="10822at2157"/>
<sequence>MNKRIQLSIMSIFVAAALLGSVVAYGDNYAYAGGKKKINDSLQLIEQLSATSQSSSCGSDDDTVASCNNLAFTANLNDGNNAAAQQ</sequence>
<reference evidence="1 2" key="1">
    <citation type="submission" date="2019-02" db="EMBL/GenBank/DDBJ databases">
        <authorList>
            <person name="Lehtovirta-Morley E L."/>
        </authorList>
    </citation>
    <scope>NUCLEOTIDE SEQUENCE [LARGE SCALE GENOMIC DNA]</scope>
    <source>
        <strain evidence="1">NFRAN1</strain>
    </source>
</reference>
<evidence type="ECO:0000313" key="1">
    <source>
        <dbReference type="EMBL" id="VFJ12516.1"/>
    </source>
</evidence>
<dbReference type="GeneID" id="39419773"/>
<dbReference type="Proteomes" id="UP000294299">
    <property type="component" value="Chromosome NFRAN"/>
</dbReference>
<organism evidence="1 2">
    <name type="scientific">Candidatus Nitrosocosmicus franklandianus</name>
    <dbReference type="NCBI Taxonomy" id="1798806"/>
    <lineage>
        <taxon>Archaea</taxon>
        <taxon>Nitrososphaerota</taxon>
        <taxon>Nitrososphaeria</taxon>
        <taxon>Nitrososphaerales</taxon>
        <taxon>Nitrososphaeraceae</taxon>
        <taxon>Candidatus Nitrosocosmicus</taxon>
    </lineage>
</organism>
<proteinExistence type="predicted"/>
<evidence type="ECO:0000313" key="2">
    <source>
        <dbReference type="Proteomes" id="UP000294299"/>
    </source>
</evidence>
<dbReference type="RefSeq" id="WP_134482636.1">
    <property type="nucleotide sequence ID" value="NZ_LR216287.1"/>
</dbReference>
<dbReference type="KEGG" id="nfn:NFRAN_0195"/>
<dbReference type="EMBL" id="LR216287">
    <property type="protein sequence ID" value="VFJ12516.1"/>
    <property type="molecule type" value="Genomic_DNA"/>
</dbReference>
<accession>A0A484I432</accession>